<dbReference type="EMBL" id="SACN01000001">
    <property type="protein sequence ID" value="RVT95035.1"/>
    <property type="molecule type" value="Genomic_DNA"/>
</dbReference>
<sequence>MLRSILIGLVAGQRAMTPLALVTQAARKGDLPADPPGGALLANPIIGASAHLLAAAEMAGDKMKTAPDRTVALGLIARSLTSGFAGAALAPKGERKGAALLAVATALASSHVGLALRLRAMQSFGQTPTGLVEDGLVLAAGRAIIAR</sequence>
<dbReference type="Proteomes" id="UP000282971">
    <property type="component" value="Unassembled WGS sequence"/>
</dbReference>
<dbReference type="OrthoDB" id="8853994at2"/>
<dbReference type="AlphaFoldDB" id="A0A437MBM6"/>
<evidence type="ECO:0000313" key="1">
    <source>
        <dbReference type="EMBL" id="RVT95035.1"/>
    </source>
</evidence>
<evidence type="ECO:0000313" key="2">
    <source>
        <dbReference type="Proteomes" id="UP000282971"/>
    </source>
</evidence>
<protein>
    <submittedName>
        <fullName evidence="1">DUF4126 domain-containing protein</fullName>
    </submittedName>
</protein>
<reference evidence="1 2" key="1">
    <citation type="submission" date="2019-01" db="EMBL/GenBank/DDBJ databases">
        <authorList>
            <person name="Chen W.-M."/>
        </authorList>
    </citation>
    <scope>NUCLEOTIDE SEQUENCE [LARGE SCALE GENOMIC DNA]</scope>
    <source>
        <strain evidence="1 2">CCP-7</strain>
    </source>
</reference>
<accession>A0A437MBM6</accession>
<organism evidence="1 2">
    <name type="scientific">Sphingomonas crocodyli</name>
    <dbReference type="NCBI Taxonomy" id="1979270"/>
    <lineage>
        <taxon>Bacteria</taxon>
        <taxon>Pseudomonadati</taxon>
        <taxon>Pseudomonadota</taxon>
        <taxon>Alphaproteobacteria</taxon>
        <taxon>Sphingomonadales</taxon>
        <taxon>Sphingomonadaceae</taxon>
        <taxon>Sphingomonas</taxon>
    </lineage>
</organism>
<proteinExistence type="predicted"/>
<keyword evidence="2" id="KW-1185">Reference proteome</keyword>
<comment type="caution">
    <text evidence="1">The sequence shown here is derived from an EMBL/GenBank/DDBJ whole genome shotgun (WGS) entry which is preliminary data.</text>
</comment>
<name>A0A437MBM6_9SPHN</name>
<gene>
    <name evidence="1" type="ORF">EOD43_03610</name>
</gene>